<organism evidence="1 2">
    <name type="scientific">Micromonospora deserti</name>
    <dbReference type="NCBI Taxonomy" id="2070366"/>
    <lineage>
        <taxon>Bacteria</taxon>
        <taxon>Bacillati</taxon>
        <taxon>Actinomycetota</taxon>
        <taxon>Actinomycetes</taxon>
        <taxon>Micromonosporales</taxon>
        <taxon>Micromonosporaceae</taxon>
        <taxon>Micromonospora</taxon>
    </lineage>
</organism>
<evidence type="ECO:0000313" key="1">
    <source>
        <dbReference type="EMBL" id="PZG00858.1"/>
    </source>
</evidence>
<accession>A0A2W2DM96</accession>
<comment type="caution">
    <text evidence="1">The sequence shown here is derived from an EMBL/GenBank/DDBJ whole genome shotgun (WGS) entry which is preliminary data.</text>
</comment>
<evidence type="ECO:0000313" key="2">
    <source>
        <dbReference type="Proteomes" id="UP000248749"/>
    </source>
</evidence>
<protein>
    <submittedName>
        <fullName evidence="1">Uncharacterized protein</fullName>
    </submittedName>
</protein>
<gene>
    <name evidence="1" type="ORF">C1I99_08905</name>
</gene>
<dbReference type="RefSeq" id="WP_111133730.1">
    <property type="nucleotide sequence ID" value="NZ_POUB01000039.1"/>
</dbReference>
<dbReference type="EMBL" id="POUB01000039">
    <property type="protein sequence ID" value="PZG00858.1"/>
    <property type="molecule type" value="Genomic_DNA"/>
</dbReference>
<reference evidence="1 2" key="1">
    <citation type="submission" date="2018-01" db="EMBL/GenBank/DDBJ databases">
        <title>Draft genome sequence of Salinispora sp. 13K206.</title>
        <authorList>
            <person name="Sahin N."/>
            <person name="Saygin H."/>
            <person name="Ay H."/>
        </authorList>
    </citation>
    <scope>NUCLEOTIDE SEQUENCE [LARGE SCALE GENOMIC DNA]</scope>
    <source>
        <strain evidence="1 2">13K206</strain>
    </source>
</reference>
<dbReference type="AlphaFoldDB" id="A0A2W2DM96"/>
<dbReference type="Proteomes" id="UP000248749">
    <property type="component" value="Unassembled WGS sequence"/>
</dbReference>
<sequence length="77" mass="8789">MDERERKRLYVEARIAEVAAANSDLQVHIEELDNLLAATLDVDDHIDFGRLKKTVTHPPFNPEHAEVKARIDPSELD</sequence>
<keyword evidence="2" id="KW-1185">Reference proteome</keyword>
<name>A0A2W2DM96_9ACTN</name>
<proteinExistence type="predicted"/>